<name>A0A067QPZ5_ZOONE</name>
<gene>
    <name evidence="1" type="ORF">L798_14311</name>
</gene>
<keyword evidence="2" id="KW-1185">Reference proteome</keyword>
<evidence type="ECO:0000313" key="1">
    <source>
        <dbReference type="EMBL" id="KDR10635.1"/>
    </source>
</evidence>
<dbReference type="EMBL" id="KK853149">
    <property type="protein sequence ID" value="KDR10635.1"/>
    <property type="molecule type" value="Genomic_DNA"/>
</dbReference>
<dbReference type="Proteomes" id="UP000027135">
    <property type="component" value="Unassembled WGS sequence"/>
</dbReference>
<proteinExistence type="predicted"/>
<reference evidence="1 2" key="1">
    <citation type="journal article" date="2014" name="Nat. Commun.">
        <title>Molecular traces of alternative social organization in a termite genome.</title>
        <authorList>
            <person name="Terrapon N."/>
            <person name="Li C."/>
            <person name="Robertson H.M."/>
            <person name="Ji L."/>
            <person name="Meng X."/>
            <person name="Booth W."/>
            <person name="Chen Z."/>
            <person name="Childers C.P."/>
            <person name="Glastad K.M."/>
            <person name="Gokhale K."/>
            <person name="Gowin J."/>
            <person name="Gronenberg W."/>
            <person name="Hermansen R.A."/>
            <person name="Hu H."/>
            <person name="Hunt B.G."/>
            <person name="Huylmans A.K."/>
            <person name="Khalil S.M."/>
            <person name="Mitchell R.D."/>
            <person name="Munoz-Torres M.C."/>
            <person name="Mustard J.A."/>
            <person name="Pan H."/>
            <person name="Reese J.T."/>
            <person name="Scharf M.E."/>
            <person name="Sun F."/>
            <person name="Vogel H."/>
            <person name="Xiao J."/>
            <person name="Yang W."/>
            <person name="Yang Z."/>
            <person name="Yang Z."/>
            <person name="Zhou J."/>
            <person name="Zhu J."/>
            <person name="Brent C.S."/>
            <person name="Elsik C.G."/>
            <person name="Goodisman M.A."/>
            <person name="Liberles D.A."/>
            <person name="Roe R.M."/>
            <person name="Vargo E.L."/>
            <person name="Vilcinskas A."/>
            <person name="Wang J."/>
            <person name="Bornberg-Bauer E."/>
            <person name="Korb J."/>
            <person name="Zhang G."/>
            <person name="Liebig J."/>
        </authorList>
    </citation>
    <scope>NUCLEOTIDE SEQUENCE [LARGE SCALE GENOMIC DNA]</scope>
    <source>
        <tissue evidence="1">Whole organism</tissue>
    </source>
</reference>
<evidence type="ECO:0000313" key="2">
    <source>
        <dbReference type="Proteomes" id="UP000027135"/>
    </source>
</evidence>
<organism evidence="1 2">
    <name type="scientific">Zootermopsis nevadensis</name>
    <name type="common">Dampwood termite</name>
    <dbReference type="NCBI Taxonomy" id="136037"/>
    <lineage>
        <taxon>Eukaryota</taxon>
        <taxon>Metazoa</taxon>
        <taxon>Ecdysozoa</taxon>
        <taxon>Arthropoda</taxon>
        <taxon>Hexapoda</taxon>
        <taxon>Insecta</taxon>
        <taxon>Pterygota</taxon>
        <taxon>Neoptera</taxon>
        <taxon>Polyneoptera</taxon>
        <taxon>Dictyoptera</taxon>
        <taxon>Blattodea</taxon>
        <taxon>Blattoidea</taxon>
        <taxon>Termitoidae</taxon>
        <taxon>Termopsidae</taxon>
        <taxon>Zootermopsis</taxon>
    </lineage>
</organism>
<dbReference type="AlphaFoldDB" id="A0A067QPZ5"/>
<dbReference type="InParanoid" id="A0A067QPZ5"/>
<protein>
    <submittedName>
        <fullName evidence="1">Uncharacterized protein</fullName>
    </submittedName>
</protein>
<sequence length="43" mass="4874">MVYRRMFDFKTKVEGIVPQHPARALCVQRILAARETPGSSANQ</sequence>
<accession>A0A067QPZ5</accession>